<proteinExistence type="predicted"/>
<evidence type="ECO:0000313" key="1">
    <source>
        <dbReference type="EMBL" id="MFD1604385.1"/>
    </source>
</evidence>
<reference evidence="2" key="1">
    <citation type="journal article" date="2019" name="Int. J. Syst. Evol. Microbiol.">
        <title>The Global Catalogue of Microorganisms (GCM) 10K type strain sequencing project: providing services to taxonomists for standard genome sequencing and annotation.</title>
        <authorList>
            <consortium name="The Broad Institute Genomics Platform"/>
            <consortium name="The Broad Institute Genome Sequencing Center for Infectious Disease"/>
            <person name="Wu L."/>
            <person name="Ma J."/>
        </authorList>
    </citation>
    <scope>NUCLEOTIDE SEQUENCE [LARGE SCALE GENOMIC DNA]</scope>
    <source>
        <strain evidence="2">CCUG 70865</strain>
    </source>
</reference>
<evidence type="ECO:0000313" key="2">
    <source>
        <dbReference type="Proteomes" id="UP001597138"/>
    </source>
</evidence>
<organism evidence="1 2">
    <name type="scientific">Flavobacterium artemisiae</name>
    <dbReference type="NCBI Taxonomy" id="2126556"/>
    <lineage>
        <taxon>Bacteria</taxon>
        <taxon>Pseudomonadati</taxon>
        <taxon>Bacteroidota</taxon>
        <taxon>Flavobacteriia</taxon>
        <taxon>Flavobacteriales</taxon>
        <taxon>Flavobacteriaceae</taxon>
        <taxon>Flavobacterium</taxon>
    </lineage>
</organism>
<name>A0ABW4HI84_9FLAO</name>
<protein>
    <submittedName>
        <fullName evidence="1">Contractile injection system tape measure protein</fullName>
    </submittedName>
</protein>
<dbReference type="InterPro" id="IPR045538">
    <property type="entry name" value="CIS_TMP"/>
</dbReference>
<dbReference type="Pfam" id="PF19268">
    <property type="entry name" value="CIS_TMP"/>
    <property type="match status" value="1"/>
</dbReference>
<comment type="caution">
    <text evidence="1">The sequence shown here is derived from an EMBL/GenBank/DDBJ whole genome shotgun (WGS) entry which is preliminary data.</text>
</comment>
<sequence>MKENLHSIQKVFLEIDTTSIKTADSIKNNLAVFLQNEVFPILEKHFSSVKNIDNQIVQIEKLNFTIDSQNPKNDFSLFNIETKNDIKTQIEKEVRKTFSEFENKIQNKTANVNSEMLVVSPKDKQIKTLLHFIENGNMPWWITQMEEISFFENISFDEIQNQNFKNSYQQLIMKKKVQDRIVNQFSNYQIALLGSVFSSAASNTNQEKLAANKILKIIENQSHHFKASFWKMIFEVWNKQQKSAPISYYYENKSFFSAKKISFELFIKSIKEFSNPELKEEDLKKIKIKYNDVSIEKSTETSTKQEQITSKENPKVGIKSDLKSENILNNELKINADFDVDEGFNSKSCYVQNAGLIILHPFIKDLFKNCDLIDDNNSIVNKELAAHLLHYAATKKENDYEHTMLFEKFLCGIPLSESIKREIKIDDEHKKHIEEMLNAVVEHWSALKNTSTAVLRSEFLQREGKLDWSESSPKLTIERKTQDLLLEKIPWNISIVKIPWIDKLIYTQW</sequence>
<accession>A0ABW4HI84</accession>
<dbReference type="Proteomes" id="UP001597138">
    <property type="component" value="Unassembled WGS sequence"/>
</dbReference>
<dbReference type="EMBL" id="JBHUDZ010000016">
    <property type="protein sequence ID" value="MFD1604385.1"/>
    <property type="molecule type" value="Genomic_DNA"/>
</dbReference>
<keyword evidence="2" id="KW-1185">Reference proteome</keyword>
<gene>
    <name evidence="1" type="ORF">ACFSC2_16735</name>
</gene>
<dbReference type="RefSeq" id="WP_379815477.1">
    <property type="nucleotide sequence ID" value="NZ_JBHUDZ010000016.1"/>
</dbReference>